<dbReference type="RefSeq" id="WP_060852348.1">
    <property type="nucleotide sequence ID" value="NZ_AP014864.1"/>
</dbReference>
<gene>
    <name evidence="1" type="ORF">KNN_04965</name>
</gene>
<proteinExistence type="predicted"/>
<organism evidence="1 2">
    <name type="scientific">Bacillus thuringiensis subsp. tolworthi</name>
    <dbReference type="NCBI Taxonomy" id="1442"/>
    <lineage>
        <taxon>Bacteria</taxon>
        <taxon>Bacillati</taxon>
        <taxon>Bacillota</taxon>
        <taxon>Bacilli</taxon>
        <taxon>Bacillales</taxon>
        <taxon>Bacillaceae</taxon>
        <taxon>Bacillus</taxon>
        <taxon>Bacillus cereus group</taxon>
    </lineage>
</organism>
<accession>A0A9W3ZYQ7</accession>
<dbReference type="EMBL" id="AP014864">
    <property type="protein sequence ID" value="BAR85808.1"/>
    <property type="molecule type" value="Genomic_DNA"/>
</dbReference>
<dbReference type="AlphaFoldDB" id="A0A9W3ZYQ7"/>
<dbReference type="Proteomes" id="UP000055316">
    <property type="component" value="Chromosome"/>
</dbReference>
<reference evidence="1 2" key="1">
    <citation type="submission" date="2015-05" db="EMBL/GenBank/DDBJ databases">
        <title>Whole genome sequence of Bacillus thuringiensis serovar tolworthi Pasteur Institute Standard strain.</title>
        <authorList>
            <person name="Kanda K."/>
            <person name="Nakashima K."/>
            <person name="Nagano Y."/>
        </authorList>
    </citation>
    <scope>NUCLEOTIDE SEQUENCE [LARGE SCALE GENOMIC DNA]</scope>
    <source>
        <strain evidence="1 2">Pasteur Institute Standard strain</strain>
    </source>
</reference>
<evidence type="ECO:0000313" key="1">
    <source>
        <dbReference type="EMBL" id="BAR85808.1"/>
    </source>
</evidence>
<sequence length="97" mass="11336">MEDVKYTEVPFEVMLQCDGEIICECWLLSNSINQYGVDLRQPMLFNEFLRQLGTHLTSMNCQSLFKQAKWYVIDDGIQTKQTNTTNEKEKQESNDSC</sequence>
<evidence type="ECO:0000313" key="2">
    <source>
        <dbReference type="Proteomes" id="UP000055316"/>
    </source>
</evidence>
<name>A0A9W3ZYQ7_BACTO</name>
<protein>
    <submittedName>
        <fullName evidence="1">Uncharacterized protein</fullName>
    </submittedName>
</protein>